<accession>A0A9W8AWA8</accession>
<dbReference type="EMBL" id="JANBQB010001407">
    <property type="protein sequence ID" value="KAJ1971349.1"/>
    <property type="molecule type" value="Genomic_DNA"/>
</dbReference>
<comment type="cofactor">
    <cofactor evidence="1">
        <name>Mg(2+)</name>
        <dbReference type="ChEBI" id="CHEBI:18420"/>
    </cofactor>
</comment>
<dbReference type="SUPFAM" id="SSF81606">
    <property type="entry name" value="PP2C-like"/>
    <property type="match status" value="1"/>
</dbReference>
<evidence type="ECO:0000313" key="4">
    <source>
        <dbReference type="EMBL" id="KAJ1971349.1"/>
    </source>
</evidence>
<dbReference type="InterPro" id="IPR036457">
    <property type="entry name" value="PPM-type-like_dom_sf"/>
</dbReference>
<comment type="similarity">
    <text evidence="1">Belongs to the PP2C family.</text>
</comment>
<name>A0A9W8AWA8_9FUNG</name>
<feature type="domain" description="PPM-type phosphatase" evidence="3">
    <location>
        <begin position="58"/>
        <end position="345"/>
    </location>
</feature>
<gene>
    <name evidence="4" type="primary">PTC7</name>
    <name evidence="4" type="ORF">H4R34_005772</name>
</gene>
<dbReference type="OrthoDB" id="60843at2759"/>
<keyword evidence="1" id="KW-0460">Magnesium</keyword>
<comment type="catalytic activity">
    <reaction evidence="1">
        <text>O-phospho-L-seryl-[protein] + H2O = L-seryl-[protein] + phosphate</text>
        <dbReference type="Rhea" id="RHEA:20629"/>
        <dbReference type="Rhea" id="RHEA-COMP:9863"/>
        <dbReference type="Rhea" id="RHEA-COMP:11604"/>
        <dbReference type="ChEBI" id="CHEBI:15377"/>
        <dbReference type="ChEBI" id="CHEBI:29999"/>
        <dbReference type="ChEBI" id="CHEBI:43474"/>
        <dbReference type="ChEBI" id="CHEBI:83421"/>
        <dbReference type="EC" id="3.1.3.16"/>
    </reaction>
</comment>
<keyword evidence="1" id="KW-0479">Metal-binding</keyword>
<dbReference type="PANTHER" id="PTHR12320">
    <property type="entry name" value="PROTEIN PHOSPHATASE 2C"/>
    <property type="match status" value="1"/>
</dbReference>
<dbReference type="InterPro" id="IPR001932">
    <property type="entry name" value="PPM-type_phosphatase-like_dom"/>
</dbReference>
<dbReference type="Proteomes" id="UP001151582">
    <property type="component" value="Unassembled WGS sequence"/>
</dbReference>
<comment type="cofactor">
    <cofactor evidence="1">
        <name>Mn(2+)</name>
        <dbReference type="ChEBI" id="CHEBI:29035"/>
    </cofactor>
</comment>
<proteinExistence type="inferred from homology"/>
<feature type="chain" id="PRO_5040752842" description="Protein phosphatase" evidence="2">
    <location>
        <begin position="18"/>
        <end position="359"/>
    </location>
</feature>
<reference evidence="4" key="1">
    <citation type="submission" date="2022-07" db="EMBL/GenBank/DDBJ databases">
        <title>Phylogenomic reconstructions and comparative analyses of Kickxellomycotina fungi.</title>
        <authorList>
            <person name="Reynolds N.K."/>
            <person name="Stajich J.E."/>
            <person name="Barry K."/>
            <person name="Grigoriev I.V."/>
            <person name="Crous P."/>
            <person name="Smith M.E."/>
        </authorList>
    </citation>
    <scope>NUCLEOTIDE SEQUENCE</scope>
    <source>
        <strain evidence="4">RSA 567</strain>
    </source>
</reference>
<comment type="catalytic activity">
    <reaction evidence="1">
        <text>O-phospho-L-threonyl-[protein] + H2O = L-threonyl-[protein] + phosphate</text>
        <dbReference type="Rhea" id="RHEA:47004"/>
        <dbReference type="Rhea" id="RHEA-COMP:11060"/>
        <dbReference type="Rhea" id="RHEA-COMP:11605"/>
        <dbReference type="ChEBI" id="CHEBI:15377"/>
        <dbReference type="ChEBI" id="CHEBI:30013"/>
        <dbReference type="ChEBI" id="CHEBI:43474"/>
        <dbReference type="ChEBI" id="CHEBI:61977"/>
        <dbReference type="EC" id="3.1.3.16"/>
    </reaction>
</comment>
<evidence type="ECO:0000313" key="5">
    <source>
        <dbReference type="Proteomes" id="UP001151582"/>
    </source>
</evidence>
<dbReference type="SMART" id="SM00332">
    <property type="entry name" value="PP2Cc"/>
    <property type="match status" value="1"/>
</dbReference>
<keyword evidence="1" id="KW-0464">Manganese</keyword>
<protein>
    <recommendedName>
        <fullName evidence="1">Protein phosphatase</fullName>
        <ecNumber evidence="1">3.1.3.16</ecNumber>
    </recommendedName>
</protein>
<evidence type="ECO:0000259" key="3">
    <source>
        <dbReference type="PROSITE" id="PS51746"/>
    </source>
</evidence>
<feature type="non-terminal residue" evidence="4">
    <location>
        <position position="1"/>
    </location>
</feature>
<keyword evidence="5" id="KW-1185">Reference proteome</keyword>
<evidence type="ECO:0000256" key="2">
    <source>
        <dbReference type="SAM" id="SignalP"/>
    </source>
</evidence>
<dbReference type="PANTHER" id="PTHR12320:SF1">
    <property type="entry name" value="PROTEIN PHOSPHATASE PTC7 HOMOLOG"/>
    <property type="match status" value="1"/>
</dbReference>
<keyword evidence="1" id="KW-0904">Protein phosphatase</keyword>
<dbReference type="EC" id="3.1.3.16" evidence="1"/>
<organism evidence="4 5">
    <name type="scientific">Dimargaris verticillata</name>
    <dbReference type="NCBI Taxonomy" id="2761393"/>
    <lineage>
        <taxon>Eukaryota</taxon>
        <taxon>Fungi</taxon>
        <taxon>Fungi incertae sedis</taxon>
        <taxon>Zoopagomycota</taxon>
        <taxon>Kickxellomycotina</taxon>
        <taxon>Dimargaritomycetes</taxon>
        <taxon>Dimargaritales</taxon>
        <taxon>Dimargaritaceae</taxon>
        <taxon>Dimargaris</taxon>
    </lineage>
</organism>
<comment type="caution">
    <text evidence="4">The sequence shown here is derived from an EMBL/GenBank/DDBJ whole genome shotgun (WGS) entry which is preliminary data.</text>
</comment>
<dbReference type="PROSITE" id="PS51746">
    <property type="entry name" value="PPM_2"/>
    <property type="match status" value="1"/>
</dbReference>
<dbReference type="InterPro" id="IPR039123">
    <property type="entry name" value="PPTC7"/>
</dbReference>
<dbReference type="GO" id="GO:0046872">
    <property type="term" value="F:metal ion binding"/>
    <property type="evidence" value="ECO:0007669"/>
    <property type="project" value="UniProtKB-UniRule"/>
</dbReference>
<keyword evidence="1 4" id="KW-0378">Hydrolase</keyword>
<dbReference type="SMART" id="SM00331">
    <property type="entry name" value="PP2C_SIG"/>
    <property type="match status" value="1"/>
</dbReference>
<sequence length="359" mass="39553">TLYALLWLLTTITPLARIEVMVGPRAMFATAWHSKAQLMKLMQVKNPAQRAIRPVLSATSTNPYQALPAENGGEDALFHTQHAASGQFAFGLADGVGGWTREGVDPAVFSKRLLGNIYEHVAEAKLEPNATLAPVSLLEHSYDRINRERNPRLGSSTALVGVLEPTNSTLTMAQLGDSTYTVFRNRTEVHFHADEQTHGFNMPYQLTASPDQFEDSGNFLDFPKDARVNEFTLLPDDIVVLGTDGVFDNLFLEDVTTVLKDALDERRVSALVAKAQGAQQPLNSDTVAEIQQTCLTQAAQAITSLAVLYSVRPDYQSPFAKRSLNSTMHFNGGKVDDTTVMLLWWKPQLLVNEPLKAKL</sequence>
<dbReference type="GO" id="GO:0004722">
    <property type="term" value="F:protein serine/threonine phosphatase activity"/>
    <property type="evidence" value="ECO:0007669"/>
    <property type="project" value="UniProtKB-EC"/>
</dbReference>
<evidence type="ECO:0000256" key="1">
    <source>
        <dbReference type="RuleBase" id="RU366020"/>
    </source>
</evidence>
<dbReference type="Pfam" id="PF07228">
    <property type="entry name" value="SpoIIE"/>
    <property type="match status" value="1"/>
</dbReference>
<dbReference type="AlphaFoldDB" id="A0A9W8AWA8"/>
<feature type="signal peptide" evidence="2">
    <location>
        <begin position="1"/>
        <end position="17"/>
    </location>
</feature>
<keyword evidence="2" id="KW-0732">Signal</keyword>
<dbReference type="Gene3D" id="3.60.40.10">
    <property type="entry name" value="PPM-type phosphatase domain"/>
    <property type="match status" value="2"/>
</dbReference>